<comment type="caution">
    <text evidence="1">The sequence shown here is derived from an EMBL/GenBank/DDBJ whole genome shotgun (WGS) entry which is preliminary data.</text>
</comment>
<dbReference type="Gene3D" id="3.30.565.10">
    <property type="entry name" value="Histidine kinase-like ATPase, C-terminal domain"/>
    <property type="match status" value="1"/>
</dbReference>
<sequence length="551" mass="62254">MKEGEPQVLGQATQEYEMVEMLDSISKRLTNDRVVIEHVDNAWDKRIPGETLHFSVQYNPNDRRIVFSDSSTWGMTDEDIRTYIKFGKFGRTRGEDDRGVHGFGGKVTQVTSLDKGGSVKIISTPPNSKTTYSVFLENWRANLEPGKDWDILGKVRTSSDREMTMFILEKVIPERIINRRDELVKVAKKLGVTYGPDIESEKLEISLSLIKGRKAETISVIPETISFVEEQKKSERKKSGEGGGGPEIEVTWGQIDVQKRNKMQSDAEKKYIVKVRSFLGGNKVHIYNRGKYIQSKDLADLGYIGYRPRLGFNNWAVCVNIIHGKVNVDLFKEMLDPTDPNTEAVLHTVRSLTQQDVKRISQESDKKRDLTEHQKAKARLANVVFRETMHILYSTKEAFAQEYNLMVRKPPKVIFQSQDTIDTNVKKEGGIYLPGSRVTYTRGGSRRGKEGGSITDLEPAYADTVLGSFGDGSLETKIVEEGGKVFVVLNLENISVQNALDVGPNESVLSQIRFAAEALVQRKYNGQAHYEILQEEVTHIMNEVGYHLEVK</sequence>
<gene>
    <name evidence="1" type="ORF">A2955_03870</name>
</gene>
<dbReference type="EMBL" id="MGHA01000028">
    <property type="protein sequence ID" value="OGM59707.1"/>
    <property type="molecule type" value="Genomic_DNA"/>
</dbReference>
<accession>A0A1F8B6R3</accession>
<evidence type="ECO:0000313" key="2">
    <source>
        <dbReference type="Proteomes" id="UP000177501"/>
    </source>
</evidence>
<dbReference type="AlphaFoldDB" id="A0A1F8B6R3"/>
<dbReference type="SUPFAM" id="SSF55874">
    <property type="entry name" value="ATPase domain of HSP90 chaperone/DNA topoisomerase II/histidine kinase"/>
    <property type="match status" value="1"/>
</dbReference>
<organism evidence="1 2">
    <name type="scientific">Candidatus Woesebacteria bacterium RIFCSPLOWO2_01_FULL_37_19</name>
    <dbReference type="NCBI Taxonomy" id="1802514"/>
    <lineage>
        <taxon>Bacteria</taxon>
        <taxon>Candidatus Woeseibacteriota</taxon>
    </lineage>
</organism>
<protein>
    <submittedName>
        <fullName evidence="1">Uncharacterized protein</fullName>
    </submittedName>
</protein>
<dbReference type="InterPro" id="IPR036890">
    <property type="entry name" value="HATPase_C_sf"/>
</dbReference>
<dbReference type="Proteomes" id="UP000177501">
    <property type="component" value="Unassembled WGS sequence"/>
</dbReference>
<proteinExistence type="predicted"/>
<name>A0A1F8B6R3_9BACT</name>
<reference evidence="1 2" key="1">
    <citation type="journal article" date="2016" name="Nat. Commun.">
        <title>Thousands of microbial genomes shed light on interconnected biogeochemical processes in an aquifer system.</title>
        <authorList>
            <person name="Anantharaman K."/>
            <person name="Brown C.T."/>
            <person name="Hug L.A."/>
            <person name="Sharon I."/>
            <person name="Castelle C.J."/>
            <person name="Probst A.J."/>
            <person name="Thomas B.C."/>
            <person name="Singh A."/>
            <person name="Wilkins M.J."/>
            <person name="Karaoz U."/>
            <person name="Brodie E.L."/>
            <person name="Williams K.H."/>
            <person name="Hubbard S.S."/>
            <person name="Banfield J.F."/>
        </authorList>
    </citation>
    <scope>NUCLEOTIDE SEQUENCE [LARGE SCALE GENOMIC DNA]</scope>
</reference>
<dbReference type="Pfam" id="PF13589">
    <property type="entry name" value="HATPase_c_3"/>
    <property type="match status" value="1"/>
</dbReference>
<evidence type="ECO:0000313" key="1">
    <source>
        <dbReference type="EMBL" id="OGM59707.1"/>
    </source>
</evidence>
<dbReference type="STRING" id="1802514.A2955_03870"/>